<evidence type="ECO:0000313" key="2">
    <source>
        <dbReference type="Proteomes" id="UP000799750"/>
    </source>
</evidence>
<gene>
    <name evidence="1" type="ORF">BU16DRAFT_582911</name>
</gene>
<name>A0A6A6QNR8_9PEZI</name>
<dbReference type="OrthoDB" id="3734023at2759"/>
<keyword evidence="2" id="KW-1185">Reference proteome</keyword>
<sequence>MSQLQRISHRDLQQRMLDTITHILLRFPRELRDQIYSYLFTYFDSKPINLTYSHLTALDPNFDPAHLLSSRWAGPLLASEMADSFYGLNAFTITSSSPLKETLSFCRWGSGVMPSAFLRRLSVEIIEYISFSCLTSDLDQLFEQGSDMVDRRAKFACLLHIPRLERLELRIQKVWEGPLEIRDLNPLIHQLRQQHPKIQITLAVSFDSLLQEAWDSWEPEFGNDLALAARQAHYFDDFKPAGFSDCTELIDPPTEEDREHVEEFTPHRIMPRTRLATAGLLDEDVATRKMLQGYYACQEPALMRVNLARHWEFWQMLKKSESSLS</sequence>
<evidence type="ECO:0000313" key="1">
    <source>
        <dbReference type="EMBL" id="KAF2493882.1"/>
    </source>
</evidence>
<protein>
    <submittedName>
        <fullName evidence="1">Uncharacterized protein</fullName>
    </submittedName>
</protein>
<organism evidence="1 2">
    <name type="scientific">Lophium mytilinum</name>
    <dbReference type="NCBI Taxonomy" id="390894"/>
    <lineage>
        <taxon>Eukaryota</taxon>
        <taxon>Fungi</taxon>
        <taxon>Dikarya</taxon>
        <taxon>Ascomycota</taxon>
        <taxon>Pezizomycotina</taxon>
        <taxon>Dothideomycetes</taxon>
        <taxon>Pleosporomycetidae</taxon>
        <taxon>Mytilinidiales</taxon>
        <taxon>Mytilinidiaceae</taxon>
        <taxon>Lophium</taxon>
    </lineage>
</organism>
<dbReference type="AlphaFoldDB" id="A0A6A6QNR8"/>
<dbReference type="Proteomes" id="UP000799750">
    <property type="component" value="Unassembled WGS sequence"/>
</dbReference>
<dbReference type="EMBL" id="MU004191">
    <property type="protein sequence ID" value="KAF2493882.1"/>
    <property type="molecule type" value="Genomic_DNA"/>
</dbReference>
<proteinExistence type="predicted"/>
<reference evidence="1" key="1">
    <citation type="journal article" date="2020" name="Stud. Mycol.">
        <title>101 Dothideomycetes genomes: a test case for predicting lifestyles and emergence of pathogens.</title>
        <authorList>
            <person name="Haridas S."/>
            <person name="Albert R."/>
            <person name="Binder M."/>
            <person name="Bloem J."/>
            <person name="Labutti K."/>
            <person name="Salamov A."/>
            <person name="Andreopoulos B."/>
            <person name="Baker S."/>
            <person name="Barry K."/>
            <person name="Bills G."/>
            <person name="Bluhm B."/>
            <person name="Cannon C."/>
            <person name="Castanera R."/>
            <person name="Culley D."/>
            <person name="Daum C."/>
            <person name="Ezra D."/>
            <person name="Gonzalez J."/>
            <person name="Henrissat B."/>
            <person name="Kuo A."/>
            <person name="Liang C."/>
            <person name="Lipzen A."/>
            <person name="Lutzoni F."/>
            <person name="Magnuson J."/>
            <person name="Mondo S."/>
            <person name="Nolan M."/>
            <person name="Ohm R."/>
            <person name="Pangilinan J."/>
            <person name="Park H.-J."/>
            <person name="Ramirez L."/>
            <person name="Alfaro M."/>
            <person name="Sun H."/>
            <person name="Tritt A."/>
            <person name="Yoshinaga Y."/>
            <person name="Zwiers L.-H."/>
            <person name="Turgeon B."/>
            <person name="Goodwin S."/>
            <person name="Spatafora J."/>
            <person name="Crous P."/>
            <person name="Grigoriev I."/>
        </authorList>
    </citation>
    <scope>NUCLEOTIDE SEQUENCE</scope>
    <source>
        <strain evidence="1">CBS 269.34</strain>
    </source>
</reference>
<accession>A0A6A6QNR8</accession>